<accession>A0ABS8UUP6</accession>
<evidence type="ECO:0000313" key="2">
    <source>
        <dbReference type="EMBL" id="MCD9637748.1"/>
    </source>
</evidence>
<evidence type="ECO:0000256" key="1">
    <source>
        <dbReference type="SAM" id="MobiDB-lite"/>
    </source>
</evidence>
<comment type="caution">
    <text evidence="2">The sequence shown here is derived from an EMBL/GenBank/DDBJ whole genome shotgun (WGS) entry which is preliminary data.</text>
</comment>
<proteinExistence type="predicted"/>
<name>A0ABS8UUP6_DATST</name>
<gene>
    <name evidence="2" type="ORF">HAX54_021188</name>
</gene>
<sequence length="243" mass="27544">MFKRQLTKSSHLWKLRCLYTIDRSITLHENIFKCGNYDPLLSREDNFDATLVDDVVENILHMSEVGKDFNFENTQSASKGTEGLSFILATVDCLGLDNFEQVSDDRALPASVEKSPNKFDARENVVSFASGKQDAPTQMRVFSNIEELEFELIREESPKISVDVVKGSERNEHEEENLKVAFSLTRDTSIVALKSKQRQGKNKSSANDFELDVPISSLKTRKHRKKKQLVAEKTAPTLVENTN</sequence>
<organism evidence="2 3">
    <name type="scientific">Datura stramonium</name>
    <name type="common">Jimsonweed</name>
    <name type="synonym">Common thornapple</name>
    <dbReference type="NCBI Taxonomy" id="4076"/>
    <lineage>
        <taxon>Eukaryota</taxon>
        <taxon>Viridiplantae</taxon>
        <taxon>Streptophyta</taxon>
        <taxon>Embryophyta</taxon>
        <taxon>Tracheophyta</taxon>
        <taxon>Spermatophyta</taxon>
        <taxon>Magnoliopsida</taxon>
        <taxon>eudicotyledons</taxon>
        <taxon>Gunneridae</taxon>
        <taxon>Pentapetalae</taxon>
        <taxon>asterids</taxon>
        <taxon>lamiids</taxon>
        <taxon>Solanales</taxon>
        <taxon>Solanaceae</taxon>
        <taxon>Solanoideae</taxon>
        <taxon>Datureae</taxon>
        <taxon>Datura</taxon>
    </lineage>
</organism>
<reference evidence="2 3" key="1">
    <citation type="journal article" date="2021" name="BMC Genomics">
        <title>Datura genome reveals duplications of psychoactive alkaloid biosynthetic genes and high mutation rate following tissue culture.</title>
        <authorList>
            <person name="Rajewski A."/>
            <person name="Carter-House D."/>
            <person name="Stajich J."/>
            <person name="Litt A."/>
        </authorList>
    </citation>
    <scope>NUCLEOTIDE SEQUENCE [LARGE SCALE GENOMIC DNA]</scope>
    <source>
        <strain evidence="2">AR-01</strain>
    </source>
</reference>
<protein>
    <submittedName>
        <fullName evidence="2">Uncharacterized protein</fullName>
    </submittedName>
</protein>
<evidence type="ECO:0000313" key="3">
    <source>
        <dbReference type="Proteomes" id="UP000823775"/>
    </source>
</evidence>
<dbReference type="Proteomes" id="UP000823775">
    <property type="component" value="Unassembled WGS sequence"/>
</dbReference>
<keyword evidence="3" id="KW-1185">Reference proteome</keyword>
<feature type="region of interest" description="Disordered" evidence="1">
    <location>
        <begin position="220"/>
        <end position="243"/>
    </location>
</feature>
<dbReference type="EMBL" id="JACEIK010002548">
    <property type="protein sequence ID" value="MCD9637748.1"/>
    <property type="molecule type" value="Genomic_DNA"/>
</dbReference>